<name>A0A9E4ZFC1_9EURY</name>
<evidence type="ECO:0000256" key="1">
    <source>
        <dbReference type="ARBA" id="ARBA00022729"/>
    </source>
</evidence>
<dbReference type="InterPro" id="IPR054828">
    <property type="entry name" value="Vit_B12_bind_prot"/>
</dbReference>
<keyword evidence="5" id="KW-1185">Reference proteome</keyword>
<keyword evidence="1" id="KW-0732">Signal</keyword>
<dbReference type="PANTHER" id="PTHR30535:SF34">
    <property type="entry name" value="MOLYBDATE-BINDING PROTEIN MOLA"/>
    <property type="match status" value="1"/>
</dbReference>
<comment type="caution">
    <text evidence="4">The sequence shown here is derived from an EMBL/GenBank/DDBJ whole genome shotgun (WGS) entry which is preliminary data.</text>
</comment>
<dbReference type="PANTHER" id="PTHR30535">
    <property type="entry name" value="VITAMIN B12-BINDING PROTEIN"/>
    <property type="match status" value="1"/>
</dbReference>
<dbReference type="AlphaFoldDB" id="A0A9E4ZFC1"/>
<reference evidence="4" key="2">
    <citation type="submission" date="2021-04" db="EMBL/GenBank/DDBJ databases">
        <authorList>
            <person name="Dong X."/>
        </authorList>
    </citation>
    <scope>NUCLEOTIDE SEQUENCE</scope>
    <source>
        <strain evidence="4">LLY</strain>
    </source>
</reference>
<evidence type="ECO:0000313" key="4">
    <source>
        <dbReference type="EMBL" id="MCM1987051.1"/>
    </source>
</evidence>
<evidence type="ECO:0000313" key="5">
    <source>
        <dbReference type="Proteomes" id="UP001056766"/>
    </source>
</evidence>
<dbReference type="GO" id="GO:0071281">
    <property type="term" value="P:cellular response to iron ion"/>
    <property type="evidence" value="ECO:0007669"/>
    <property type="project" value="TreeGrafter"/>
</dbReference>
<dbReference type="InterPro" id="IPR050902">
    <property type="entry name" value="ABC_Transporter_SBP"/>
</dbReference>
<dbReference type="NCBIfam" id="NF038402">
    <property type="entry name" value="TroA_like"/>
    <property type="match status" value="1"/>
</dbReference>
<reference evidence="4" key="1">
    <citation type="journal article" date="2021" name="mSystems">
        <title>Bacteria and Archaea Synergistically Convert Glycine Betaine to Biogenic Methane in the Formosa Cold Seep of the South China Sea.</title>
        <authorList>
            <person name="Li L."/>
            <person name="Zhang W."/>
            <person name="Zhang S."/>
            <person name="Song L."/>
            <person name="Sun Q."/>
            <person name="Zhang H."/>
            <person name="Xiang H."/>
            <person name="Dong X."/>
        </authorList>
    </citation>
    <scope>NUCLEOTIDE SEQUENCE</scope>
    <source>
        <strain evidence="4">LLY</strain>
    </source>
</reference>
<organism evidence="4 5">
    <name type="scientific">Methanococcoides seepicolus</name>
    <dbReference type="NCBI Taxonomy" id="2828780"/>
    <lineage>
        <taxon>Archaea</taxon>
        <taxon>Methanobacteriati</taxon>
        <taxon>Methanobacteriota</taxon>
        <taxon>Stenosarchaea group</taxon>
        <taxon>Methanomicrobia</taxon>
        <taxon>Methanosarcinales</taxon>
        <taxon>Methanosarcinaceae</taxon>
        <taxon>Methanococcoides</taxon>
    </lineage>
</organism>
<dbReference type="Pfam" id="PF01497">
    <property type="entry name" value="Peripla_BP_2"/>
    <property type="match status" value="1"/>
</dbReference>
<dbReference type="InterPro" id="IPR002491">
    <property type="entry name" value="ABC_transptr_periplasmic_BD"/>
</dbReference>
<dbReference type="Gene3D" id="3.40.50.1980">
    <property type="entry name" value="Nitrogenase molybdenum iron protein domain"/>
    <property type="match status" value="2"/>
</dbReference>
<dbReference type="EMBL" id="JAGSOI010000033">
    <property type="protein sequence ID" value="MCM1987051.1"/>
    <property type="molecule type" value="Genomic_DNA"/>
</dbReference>
<dbReference type="Proteomes" id="UP001056766">
    <property type="component" value="Unassembled WGS sequence"/>
</dbReference>
<dbReference type="SUPFAM" id="SSF53807">
    <property type="entry name" value="Helical backbone' metal receptor"/>
    <property type="match status" value="1"/>
</dbReference>
<protein>
    <submittedName>
        <fullName evidence="4">ABC transporter substrate-binding protein</fullName>
    </submittedName>
</protein>
<dbReference type="PROSITE" id="PS50983">
    <property type="entry name" value="FE_B12_PBP"/>
    <property type="match status" value="1"/>
</dbReference>
<evidence type="ECO:0000256" key="2">
    <source>
        <dbReference type="SAM" id="MobiDB-lite"/>
    </source>
</evidence>
<feature type="domain" description="Fe/B12 periplasmic-binding" evidence="3">
    <location>
        <begin position="50"/>
        <end position="303"/>
    </location>
</feature>
<feature type="region of interest" description="Disordered" evidence="2">
    <location>
        <begin position="306"/>
        <end position="358"/>
    </location>
</feature>
<proteinExistence type="predicted"/>
<evidence type="ECO:0000259" key="3">
    <source>
        <dbReference type="PROSITE" id="PS50983"/>
    </source>
</evidence>
<sequence>MFKGFYVLFLILVLISASNASAIESGITEYPLTIVDNMNNTITIESKPERILSTMPSNTEILFAVGVGEYVVGGTIHDEYPPEAVEIPKVGGYTNLDFEAIVNLEPDVVFASEANGEDAINMLKDLGFTVIIIEPNTIDDIMNNIELIGEVTGNKETALSVTEDMRAQMDAITSKTEDIPAEDRPRVLYLIWHDPMYSAGLNSYPDDLITMSGGNNIQKAEGWPVINLENVIASNPQIIICSGMGGGSYVIMESIKNNDALAQTDAIKNNKVYPIDQPGIIEIPGPRIVEGLKELHGYIEPEIEVNEEQTEEEESVIKANEEQLEDESPLNNVPGDSESGIQANAEQTEQEAPVNSTPGFSVMVASCMLVAGYLRAKRS</sequence>
<accession>A0A9E4ZFC1</accession>
<gene>
    <name evidence="4" type="ORF">KDK67_08640</name>
</gene>